<dbReference type="GeneID" id="28741905"/>
<dbReference type="PANTHER" id="PTHR11820">
    <property type="entry name" value="ACYLPYRUVASE"/>
    <property type="match status" value="1"/>
</dbReference>
<dbReference type="RefSeq" id="XP_018002376.1">
    <property type="nucleotide sequence ID" value="XM_018150025.1"/>
</dbReference>
<comment type="similarity">
    <text evidence="1">Belongs to the FAH family.</text>
</comment>
<dbReference type="AlphaFoldDB" id="A0A0N1H7F7"/>
<dbReference type="SUPFAM" id="SSF56529">
    <property type="entry name" value="FAH"/>
    <property type="match status" value="1"/>
</dbReference>
<dbReference type="PRINTS" id="PR00111">
    <property type="entry name" value="ABHYDROLASE"/>
</dbReference>
<evidence type="ECO:0000259" key="4">
    <source>
        <dbReference type="Pfam" id="PF01557"/>
    </source>
</evidence>
<protein>
    <submittedName>
        <fullName evidence="5">Uncharacterized protein</fullName>
    </submittedName>
</protein>
<sequence>MATNGHTTSQIAQRSYAAFKVNGEQRSRIGHYDFDAQKLIAMTFKSGTPLSNLYEVIEVGEDGIVFTDEEFQVTDVKLLAPISGRDVLAVGKNYVDHAKEFNSSGYDSSDKVDIPTHPVIFTKRATSIIAHGEEIYPHPKFTDSVDYEGEIGVIVGKPGYRIQESEAMDYVWGYTIINDMTARERQRDHKQFYIGKSPDTFCPMGPVAVPKSYLPDVLKIETRVNGEQRQSATTEQLIFSIPHLIKTLSEGQTIQPGDVIATGTPAGVGFGFRPMIFLKPGDEISVTVTGLGTLSNRIAAMTSKNYNVDRVTNVTVVPTFNEVRLRGQKSVQIDGKTLYYKRFGSADAGAPQVVCIHGLGGTSDYFTPLVRSLGSSVSLHVFDFEGHGLSATSASSQLSLQSLATDTSRLLAQVGVDKALIVAHSLGSLIAVQLALDHPEQVAKLLLMGPPPSPLPEAGAKAVRARASTVRALGMAGVVDAIVSAGTSSKSQAERPLAISAVRLSLMGQDPEGYAKACTALSTAPGLEFSKLQCPVSLVTGAEDKTSPPDLCKKYQSQVANCTLQTLEGVGHWHLFEDVQAVQRLVSDFVNA</sequence>
<feature type="domain" description="Fumarylacetoacetase-like C-terminal" evidence="4">
    <location>
        <begin position="87"/>
        <end position="298"/>
    </location>
</feature>
<dbReference type="Pfam" id="PF00561">
    <property type="entry name" value="Abhydrolase_1"/>
    <property type="match status" value="1"/>
</dbReference>
<dbReference type="OrthoDB" id="194468at2759"/>
<dbReference type="FunFam" id="3.90.850.10:FF:000002">
    <property type="entry name" value="2-hydroxyhepta-2,4-diene-1,7-dioate isomerase"/>
    <property type="match status" value="1"/>
</dbReference>
<evidence type="ECO:0000256" key="2">
    <source>
        <dbReference type="ARBA" id="ARBA00022723"/>
    </source>
</evidence>
<dbReference type="GO" id="GO:0050163">
    <property type="term" value="F:oxaloacetate tautomerase activity"/>
    <property type="evidence" value="ECO:0007669"/>
    <property type="project" value="UniProtKB-ARBA"/>
</dbReference>
<dbReference type="VEuPathDB" id="FungiDB:AB675_9488"/>
<dbReference type="Gene3D" id="3.90.850.10">
    <property type="entry name" value="Fumarylacetoacetase-like, C-terminal domain"/>
    <property type="match status" value="1"/>
</dbReference>
<dbReference type="Proteomes" id="UP000038010">
    <property type="component" value="Unassembled WGS sequence"/>
</dbReference>
<dbReference type="Pfam" id="PF01557">
    <property type="entry name" value="FAA_hydrolase"/>
    <property type="match status" value="1"/>
</dbReference>
<dbReference type="SUPFAM" id="SSF53474">
    <property type="entry name" value="alpha/beta-Hydrolases"/>
    <property type="match status" value="1"/>
</dbReference>
<keyword evidence="6" id="KW-1185">Reference proteome</keyword>
<proteinExistence type="inferred from homology"/>
<name>A0A0N1H7F7_9EURO</name>
<dbReference type="PANTHER" id="PTHR11820:SF7">
    <property type="entry name" value="ACYLPYRUVASE FAHD1, MITOCHONDRIAL"/>
    <property type="match status" value="1"/>
</dbReference>
<organism evidence="5 6">
    <name type="scientific">Cyphellophora attinorum</name>
    <dbReference type="NCBI Taxonomy" id="1664694"/>
    <lineage>
        <taxon>Eukaryota</taxon>
        <taxon>Fungi</taxon>
        <taxon>Dikarya</taxon>
        <taxon>Ascomycota</taxon>
        <taxon>Pezizomycotina</taxon>
        <taxon>Eurotiomycetes</taxon>
        <taxon>Chaetothyriomycetidae</taxon>
        <taxon>Chaetothyriales</taxon>
        <taxon>Cyphellophoraceae</taxon>
        <taxon>Cyphellophora</taxon>
    </lineage>
</organism>
<reference evidence="5 6" key="1">
    <citation type="submission" date="2015-06" db="EMBL/GenBank/DDBJ databases">
        <title>Draft genome of the ant-associated black yeast Phialophora attae CBS 131958.</title>
        <authorList>
            <person name="Moreno L.F."/>
            <person name="Stielow B.J."/>
            <person name="de Hoog S."/>
            <person name="Vicente V.A."/>
            <person name="Weiss V.A."/>
            <person name="de Vries M."/>
            <person name="Cruz L.M."/>
            <person name="Souza E.M."/>
        </authorList>
    </citation>
    <scope>NUCLEOTIDE SEQUENCE [LARGE SCALE GENOMIC DNA]</scope>
    <source>
        <strain evidence="5 6">CBS 131958</strain>
    </source>
</reference>
<dbReference type="EMBL" id="LFJN01000007">
    <property type="protein sequence ID" value="KPI42413.1"/>
    <property type="molecule type" value="Genomic_DNA"/>
</dbReference>
<evidence type="ECO:0000313" key="5">
    <source>
        <dbReference type="EMBL" id="KPI42413.1"/>
    </source>
</evidence>
<dbReference type="GO" id="GO:0046872">
    <property type="term" value="F:metal ion binding"/>
    <property type="evidence" value="ECO:0007669"/>
    <property type="project" value="UniProtKB-KW"/>
</dbReference>
<dbReference type="GO" id="GO:0018773">
    <property type="term" value="F:acetylpyruvate hydrolase activity"/>
    <property type="evidence" value="ECO:0007669"/>
    <property type="project" value="TreeGrafter"/>
</dbReference>
<evidence type="ECO:0000313" key="6">
    <source>
        <dbReference type="Proteomes" id="UP000038010"/>
    </source>
</evidence>
<dbReference type="InterPro" id="IPR000073">
    <property type="entry name" value="AB_hydrolase_1"/>
</dbReference>
<dbReference type="GO" id="GO:0006107">
    <property type="term" value="P:oxaloacetate metabolic process"/>
    <property type="evidence" value="ECO:0007669"/>
    <property type="project" value="UniProtKB-ARBA"/>
</dbReference>
<dbReference type="STRING" id="1664694.A0A0N1H7F7"/>
<evidence type="ECO:0000256" key="1">
    <source>
        <dbReference type="ARBA" id="ARBA00010211"/>
    </source>
</evidence>
<accession>A0A0N1H7F7</accession>
<dbReference type="InterPro" id="IPR011234">
    <property type="entry name" value="Fumarylacetoacetase-like_C"/>
</dbReference>
<gene>
    <name evidence="5" type="ORF">AB675_9488</name>
</gene>
<feature type="domain" description="AB hydrolase-1" evidence="3">
    <location>
        <begin position="353"/>
        <end position="463"/>
    </location>
</feature>
<dbReference type="Gene3D" id="3.40.50.1820">
    <property type="entry name" value="alpha/beta hydrolase"/>
    <property type="match status" value="1"/>
</dbReference>
<dbReference type="InterPro" id="IPR036663">
    <property type="entry name" value="Fumarylacetoacetase_C_sf"/>
</dbReference>
<dbReference type="InterPro" id="IPR029058">
    <property type="entry name" value="AB_hydrolase_fold"/>
</dbReference>
<evidence type="ECO:0000259" key="3">
    <source>
        <dbReference type="Pfam" id="PF00561"/>
    </source>
</evidence>
<comment type="caution">
    <text evidence="5">The sequence shown here is derived from an EMBL/GenBank/DDBJ whole genome shotgun (WGS) entry which is preliminary data.</text>
</comment>
<keyword evidence="2" id="KW-0479">Metal-binding</keyword>